<dbReference type="Gene3D" id="3.80.30.30">
    <property type="match status" value="1"/>
</dbReference>
<protein>
    <recommendedName>
        <fullName evidence="4">Radical SAM core domain-containing protein</fullName>
    </recommendedName>
</protein>
<dbReference type="PANTHER" id="PTHR43432">
    <property type="entry name" value="SLR0285 PROTEIN"/>
    <property type="match status" value="1"/>
</dbReference>
<dbReference type="InterPro" id="IPR040086">
    <property type="entry name" value="MJ0683-like"/>
</dbReference>
<dbReference type="SUPFAM" id="SSF102114">
    <property type="entry name" value="Radical SAM enzymes"/>
    <property type="match status" value="1"/>
</dbReference>
<reference evidence="5 6" key="1">
    <citation type="submission" date="2018-06" db="EMBL/GenBank/DDBJ databases">
        <title>Extensive metabolic versatility and redundancy in microbially diverse, dynamic hydrothermal sediments.</title>
        <authorList>
            <person name="Dombrowski N."/>
            <person name="Teske A."/>
            <person name="Baker B.J."/>
        </authorList>
    </citation>
    <scope>NUCLEOTIDE SEQUENCE [LARGE SCALE GENOMIC DNA]</scope>
    <source>
        <strain evidence="5">B34_G17</strain>
    </source>
</reference>
<dbReference type="AlphaFoldDB" id="A0A497EUN4"/>
<evidence type="ECO:0000259" key="4">
    <source>
        <dbReference type="Pfam" id="PF04055"/>
    </source>
</evidence>
<evidence type="ECO:0000313" key="6">
    <source>
        <dbReference type="Proteomes" id="UP000272051"/>
    </source>
</evidence>
<dbReference type="PANTHER" id="PTHR43432:SF5">
    <property type="entry name" value="ELP3_MIAA_NIFB-LIKE RADICAL SAM CORE DOMAIN-CONTAINING PROTEIN"/>
    <property type="match status" value="1"/>
</dbReference>
<proteinExistence type="predicted"/>
<dbReference type="SFLD" id="SFLDG01084">
    <property type="entry name" value="Uncharacterised_Radical_SAM_Su"/>
    <property type="match status" value="1"/>
</dbReference>
<dbReference type="InterPro" id="IPR058240">
    <property type="entry name" value="rSAM_sf"/>
</dbReference>
<feature type="domain" description="Radical SAM core" evidence="4">
    <location>
        <begin position="32"/>
        <end position="205"/>
    </location>
</feature>
<evidence type="ECO:0000313" key="5">
    <source>
        <dbReference type="EMBL" id="RLE50866.1"/>
    </source>
</evidence>
<organism evidence="5 6">
    <name type="scientific">Thermoproteota archaeon</name>
    <dbReference type="NCBI Taxonomy" id="2056631"/>
    <lineage>
        <taxon>Archaea</taxon>
        <taxon>Thermoproteota</taxon>
    </lineage>
</organism>
<comment type="caution">
    <text evidence="5">The sequence shown here is derived from an EMBL/GenBank/DDBJ whole genome shotgun (WGS) entry which is preliminary data.</text>
</comment>
<dbReference type="GO" id="GO:0051536">
    <property type="term" value="F:iron-sulfur cluster binding"/>
    <property type="evidence" value="ECO:0007669"/>
    <property type="project" value="UniProtKB-KW"/>
</dbReference>
<keyword evidence="3" id="KW-0411">Iron-sulfur</keyword>
<evidence type="ECO:0000256" key="1">
    <source>
        <dbReference type="ARBA" id="ARBA00022723"/>
    </source>
</evidence>
<dbReference type="EMBL" id="QMQX01000149">
    <property type="protein sequence ID" value="RLE50866.1"/>
    <property type="molecule type" value="Genomic_DNA"/>
</dbReference>
<dbReference type="GO" id="GO:0046872">
    <property type="term" value="F:metal ion binding"/>
    <property type="evidence" value="ECO:0007669"/>
    <property type="project" value="UniProtKB-KW"/>
</dbReference>
<sequence>MSLVEYLHVKVKSALNKLKKRDSWYGCLYTLNPYRGCEHACTYCYVAAEKWRGFYHALPEEISYKVIVKENLPSLLAEEVKRSLADVIFIGSSCDPYQPCEEKYEITRKCLEILSRSNWPIEIGTKSKLILRDLDLLKHFKETSFCCVFMTITCLDERLSKLLEPNVPPPLERLSVIKQLSDEGVETCVCMIPVIPYVTDTYDEIRALAEKAKEFNAKYFLVGELTLPGECRQVFYKFLEQKDPSLIPKYNELYSSDGYIRDFSYKHMIKKYKEQVCRELGLKDVVEVKYGGKRLLSFM</sequence>
<keyword evidence="2" id="KW-0408">Iron</keyword>
<evidence type="ECO:0000256" key="3">
    <source>
        <dbReference type="ARBA" id="ARBA00023014"/>
    </source>
</evidence>
<gene>
    <name evidence="5" type="ORF">DRJ33_06945</name>
</gene>
<dbReference type="CDD" id="cd01335">
    <property type="entry name" value="Radical_SAM"/>
    <property type="match status" value="1"/>
</dbReference>
<dbReference type="Proteomes" id="UP000272051">
    <property type="component" value="Unassembled WGS sequence"/>
</dbReference>
<evidence type="ECO:0000256" key="2">
    <source>
        <dbReference type="ARBA" id="ARBA00023004"/>
    </source>
</evidence>
<accession>A0A497EUN4</accession>
<dbReference type="Pfam" id="PF04055">
    <property type="entry name" value="Radical_SAM"/>
    <property type="match status" value="1"/>
</dbReference>
<dbReference type="InterPro" id="IPR007197">
    <property type="entry name" value="rSAM"/>
</dbReference>
<dbReference type="SFLD" id="SFLDS00029">
    <property type="entry name" value="Radical_SAM"/>
    <property type="match status" value="1"/>
</dbReference>
<name>A0A497EUN4_9CREN</name>
<keyword evidence="1" id="KW-0479">Metal-binding</keyword>
<dbReference type="GO" id="GO:0003824">
    <property type="term" value="F:catalytic activity"/>
    <property type="evidence" value="ECO:0007669"/>
    <property type="project" value="InterPro"/>
</dbReference>